<keyword evidence="4" id="KW-1185">Reference proteome</keyword>
<dbReference type="AlphaFoldDB" id="A0AAJ0M2K2"/>
<feature type="compositionally biased region" description="Basic and acidic residues" evidence="1">
    <location>
        <begin position="107"/>
        <end position="116"/>
    </location>
</feature>
<keyword evidence="2" id="KW-0732">Signal</keyword>
<evidence type="ECO:0000313" key="3">
    <source>
        <dbReference type="EMBL" id="KAK3306409.1"/>
    </source>
</evidence>
<reference evidence="3" key="1">
    <citation type="journal article" date="2023" name="Mol. Phylogenet. Evol.">
        <title>Genome-scale phylogeny and comparative genomics of the fungal order Sordariales.</title>
        <authorList>
            <person name="Hensen N."/>
            <person name="Bonometti L."/>
            <person name="Westerberg I."/>
            <person name="Brannstrom I.O."/>
            <person name="Guillou S."/>
            <person name="Cros-Aarteil S."/>
            <person name="Calhoun S."/>
            <person name="Haridas S."/>
            <person name="Kuo A."/>
            <person name="Mondo S."/>
            <person name="Pangilinan J."/>
            <person name="Riley R."/>
            <person name="LaButti K."/>
            <person name="Andreopoulos B."/>
            <person name="Lipzen A."/>
            <person name="Chen C."/>
            <person name="Yan M."/>
            <person name="Daum C."/>
            <person name="Ng V."/>
            <person name="Clum A."/>
            <person name="Steindorff A."/>
            <person name="Ohm R.A."/>
            <person name="Martin F."/>
            <person name="Silar P."/>
            <person name="Natvig D.O."/>
            <person name="Lalanne C."/>
            <person name="Gautier V."/>
            <person name="Ament-Velasquez S.L."/>
            <person name="Kruys A."/>
            <person name="Hutchinson M.I."/>
            <person name="Powell A.J."/>
            <person name="Barry K."/>
            <person name="Miller A.N."/>
            <person name="Grigoriev I.V."/>
            <person name="Debuchy R."/>
            <person name="Gladieux P."/>
            <person name="Hiltunen Thoren M."/>
            <person name="Johannesson H."/>
        </authorList>
    </citation>
    <scope>NUCLEOTIDE SEQUENCE</scope>
    <source>
        <strain evidence="3">CBS 333.67</strain>
    </source>
</reference>
<evidence type="ECO:0000256" key="1">
    <source>
        <dbReference type="SAM" id="MobiDB-lite"/>
    </source>
</evidence>
<accession>A0AAJ0M2K2</accession>
<sequence length="135" mass="14927">MMWPAWPADPVQWLLLPLHFLSKLGAVVLHCCTARGNNPQHFLQVASQDPFNNRSGSTSARGTPVSAAGVHFLLPEHPISAVQGAEDTMILAHRSPDRNASPAARPPYKDSTEQADLKPNSEQTSRRVWLLRRKC</sequence>
<name>A0AAJ0M2K2_9PEZI</name>
<protein>
    <recommendedName>
        <fullName evidence="5">Secreted protein</fullName>
    </recommendedName>
</protein>
<proteinExistence type="predicted"/>
<organism evidence="3 4">
    <name type="scientific">Chaetomium strumarium</name>
    <dbReference type="NCBI Taxonomy" id="1170767"/>
    <lineage>
        <taxon>Eukaryota</taxon>
        <taxon>Fungi</taxon>
        <taxon>Dikarya</taxon>
        <taxon>Ascomycota</taxon>
        <taxon>Pezizomycotina</taxon>
        <taxon>Sordariomycetes</taxon>
        <taxon>Sordariomycetidae</taxon>
        <taxon>Sordariales</taxon>
        <taxon>Chaetomiaceae</taxon>
        <taxon>Chaetomium</taxon>
    </lineage>
</organism>
<dbReference type="RefSeq" id="XP_062722189.1">
    <property type="nucleotide sequence ID" value="XM_062868951.1"/>
</dbReference>
<feature type="region of interest" description="Disordered" evidence="1">
    <location>
        <begin position="86"/>
        <end position="127"/>
    </location>
</feature>
<feature type="signal peptide" evidence="2">
    <location>
        <begin position="1"/>
        <end position="26"/>
    </location>
</feature>
<reference evidence="3" key="2">
    <citation type="submission" date="2023-06" db="EMBL/GenBank/DDBJ databases">
        <authorList>
            <consortium name="Lawrence Berkeley National Laboratory"/>
            <person name="Mondo S.J."/>
            <person name="Hensen N."/>
            <person name="Bonometti L."/>
            <person name="Westerberg I."/>
            <person name="Brannstrom I.O."/>
            <person name="Guillou S."/>
            <person name="Cros-Aarteil S."/>
            <person name="Calhoun S."/>
            <person name="Haridas S."/>
            <person name="Kuo A."/>
            <person name="Pangilinan J."/>
            <person name="Riley R."/>
            <person name="Labutti K."/>
            <person name="Andreopoulos B."/>
            <person name="Lipzen A."/>
            <person name="Chen C."/>
            <person name="Yanf M."/>
            <person name="Daum C."/>
            <person name="Ng V."/>
            <person name="Clum A."/>
            <person name="Steindorff A."/>
            <person name="Ohm R."/>
            <person name="Martin F."/>
            <person name="Silar P."/>
            <person name="Natvig D."/>
            <person name="Lalanne C."/>
            <person name="Gautier V."/>
            <person name="Ament-Velasquez S.L."/>
            <person name="Kruys A."/>
            <person name="Hutchinson M.I."/>
            <person name="Powell A.J."/>
            <person name="Barry K."/>
            <person name="Miller A.N."/>
            <person name="Grigoriev I.V."/>
            <person name="Debuchy R."/>
            <person name="Gladieux P."/>
            <person name="Thoren M.H."/>
            <person name="Johannesson H."/>
        </authorList>
    </citation>
    <scope>NUCLEOTIDE SEQUENCE</scope>
    <source>
        <strain evidence="3">CBS 333.67</strain>
    </source>
</reference>
<comment type="caution">
    <text evidence="3">The sequence shown here is derived from an EMBL/GenBank/DDBJ whole genome shotgun (WGS) entry which is preliminary data.</text>
</comment>
<evidence type="ECO:0008006" key="5">
    <source>
        <dbReference type="Google" id="ProtNLM"/>
    </source>
</evidence>
<dbReference type="GeneID" id="87887780"/>
<dbReference type="EMBL" id="JAUDZG010000003">
    <property type="protein sequence ID" value="KAK3306409.1"/>
    <property type="molecule type" value="Genomic_DNA"/>
</dbReference>
<evidence type="ECO:0000256" key="2">
    <source>
        <dbReference type="SAM" id="SignalP"/>
    </source>
</evidence>
<feature type="chain" id="PRO_5042508617" description="Secreted protein" evidence="2">
    <location>
        <begin position="27"/>
        <end position="135"/>
    </location>
</feature>
<evidence type="ECO:0000313" key="4">
    <source>
        <dbReference type="Proteomes" id="UP001273166"/>
    </source>
</evidence>
<dbReference type="Proteomes" id="UP001273166">
    <property type="component" value="Unassembled WGS sequence"/>
</dbReference>
<gene>
    <name evidence="3" type="ORF">B0T15DRAFT_527124</name>
</gene>